<dbReference type="Proteomes" id="UP001316189">
    <property type="component" value="Chromosome"/>
</dbReference>
<dbReference type="PANTHER" id="PTHR43611">
    <property type="entry name" value="ALPHA-D-GLUCOSE 1-PHOSPHATE PHOSPHATASE"/>
    <property type="match status" value="1"/>
</dbReference>
<accession>A0ABY5L1Y5</accession>
<name>A0ABY5L1Y5_9CELL</name>
<dbReference type="SUPFAM" id="SSF56784">
    <property type="entry name" value="HAD-like"/>
    <property type="match status" value="1"/>
</dbReference>
<dbReference type="CDD" id="cd02603">
    <property type="entry name" value="HAD_sEH-N_like"/>
    <property type="match status" value="1"/>
</dbReference>
<dbReference type="InterPro" id="IPR036412">
    <property type="entry name" value="HAD-like_sf"/>
</dbReference>
<evidence type="ECO:0000313" key="1">
    <source>
        <dbReference type="EMBL" id="UUI76816.1"/>
    </source>
</evidence>
<dbReference type="PANTHER" id="PTHR43611:SF3">
    <property type="entry name" value="FLAVIN MONONUCLEOTIDE HYDROLASE 1, CHLOROPLATIC"/>
    <property type="match status" value="1"/>
</dbReference>
<dbReference type="NCBIfam" id="TIGR01509">
    <property type="entry name" value="HAD-SF-IA-v3"/>
    <property type="match status" value="1"/>
</dbReference>
<evidence type="ECO:0000313" key="2">
    <source>
        <dbReference type="Proteomes" id="UP001316189"/>
    </source>
</evidence>
<proteinExistence type="predicted"/>
<dbReference type="PRINTS" id="PR00413">
    <property type="entry name" value="HADHALOGNASE"/>
</dbReference>
<organism evidence="1 2">
    <name type="scientific">Cellulomonas chengniuliangii</name>
    <dbReference type="NCBI Taxonomy" id="2968084"/>
    <lineage>
        <taxon>Bacteria</taxon>
        <taxon>Bacillati</taxon>
        <taxon>Actinomycetota</taxon>
        <taxon>Actinomycetes</taxon>
        <taxon>Micrococcales</taxon>
        <taxon>Cellulomonadaceae</taxon>
        <taxon>Cellulomonas</taxon>
    </lineage>
</organism>
<gene>
    <name evidence="1" type="ORF">NP064_08075</name>
</gene>
<dbReference type="InterPro" id="IPR023214">
    <property type="entry name" value="HAD_sf"/>
</dbReference>
<dbReference type="SFLD" id="SFLDG01129">
    <property type="entry name" value="C1.5:_HAD__Beta-PGM__Phosphata"/>
    <property type="match status" value="1"/>
</dbReference>
<keyword evidence="2" id="KW-1185">Reference proteome</keyword>
<dbReference type="Gene3D" id="3.40.50.1000">
    <property type="entry name" value="HAD superfamily/HAD-like"/>
    <property type="match status" value="1"/>
</dbReference>
<dbReference type="SFLD" id="SFLDS00003">
    <property type="entry name" value="Haloacid_Dehalogenase"/>
    <property type="match status" value="1"/>
</dbReference>
<dbReference type="RefSeq" id="WP_227569116.1">
    <property type="nucleotide sequence ID" value="NZ_CP101988.1"/>
</dbReference>
<dbReference type="InterPro" id="IPR006439">
    <property type="entry name" value="HAD-SF_hydro_IA"/>
</dbReference>
<sequence length="206" mass="22185">MTRDRSPIEAVVFDLGNVLVQWDPYLPFTGRLTRDEVDALFDEVDFAAFNHLQDAGRPWAEALQAVRERHPRHLAALTLYRDNFAASLPGPVPGSAAVVADLRAAGVRLLGLTNWSAETFHHAAPAAPAIDLLEDVLVSGEVLLAKPDPRIFQLLADRFRLVPSRTVFVDDSPANVAAASGEGFDAVLFTGATALRGDLAARGLPV</sequence>
<dbReference type="EMBL" id="CP101988">
    <property type="protein sequence ID" value="UUI76816.1"/>
    <property type="molecule type" value="Genomic_DNA"/>
</dbReference>
<dbReference type="Pfam" id="PF00702">
    <property type="entry name" value="Hydrolase"/>
    <property type="match status" value="1"/>
</dbReference>
<reference evidence="1 2" key="1">
    <citation type="submission" date="2022-07" db="EMBL/GenBank/DDBJ databases">
        <title>Novel species in genus cellulomonas.</title>
        <authorList>
            <person name="Ye L."/>
        </authorList>
    </citation>
    <scope>NUCLEOTIDE SEQUENCE [LARGE SCALE GENOMIC DNA]</scope>
    <source>
        <strain evidence="2">zg-Y338</strain>
    </source>
</reference>
<protein>
    <submittedName>
        <fullName evidence="1">HAD family phosphatase</fullName>
    </submittedName>
</protein>